<reference evidence="1 2" key="1">
    <citation type="submission" date="2021-06" db="EMBL/GenBank/DDBJ databases">
        <authorList>
            <person name="Palmer J.M."/>
        </authorList>
    </citation>
    <scope>NUCLEOTIDE SEQUENCE [LARGE SCALE GENOMIC DNA]</scope>
    <source>
        <strain evidence="1 2">XC_2019</strain>
        <tissue evidence="1">Muscle</tissue>
    </source>
</reference>
<proteinExistence type="predicted"/>
<keyword evidence="2" id="KW-1185">Reference proteome</keyword>
<dbReference type="EMBL" id="JAHRIN010067762">
    <property type="protein sequence ID" value="MEQ2214911.1"/>
    <property type="molecule type" value="Genomic_DNA"/>
</dbReference>
<organism evidence="1 2">
    <name type="scientific">Xenoophorus captivus</name>
    <dbReference type="NCBI Taxonomy" id="1517983"/>
    <lineage>
        <taxon>Eukaryota</taxon>
        <taxon>Metazoa</taxon>
        <taxon>Chordata</taxon>
        <taxon>Craniata</taxon>
        <taxon>Vertebrata</taxon>
        <taxon>Euteleostomi</taxon>
        <taxon>Actinopterygii</taxon>
        <taxon>Neopterygii</taxon>
        <taxon>Teleostei</taxon>
        <taxon>Neoteleostei</taxon>
        <taxon>Acanthomorphata</taxon>
        <taxon>Ovalentaria</taxon>
        <taxon>Atherinomorphae</taxon>
        <taxon>Cyprinodontiformes</taxon>
        <taxon>Goodeidae</taxon>
        <taxon>Xenoophorus</taxon>
    </lineage>
</organism>
<accession>A0ABV0S4U2</accession>
<evidence type="ECO:0000313" key="1">
    <source>
        <dbReference type="EMBL" id="MEQ2214911.1"/>
    </source>
</evidence>
<protein>
    <submittedName>
        <fullName evidence="1">Uncharacterized protein</fullName>
    </submittedName>
</protein>
<sequence length="104" mass="10941">MIPEACALRPSSLADRVTFSPVETAGMVQSCISAAQCAAHPLVIGGGGTCMQSRGGCTQEQGGVRAGRVLRIKGELHLLQTASCKNYSGPYMLCLMHSSRITEE</sequence>
<name>A0ABV0S4U2_9TELE</name>
<comment type="caution">
    <text evidence="1">The sequence shown here is derived from an EMBL/GenBank/DDBJ whole genome shotgun (WGS) entry which is preliminary data.</text>
</comment>
<dbReference type="Proteomes" id="UP001434883">
    <property type="component" value="Unassembled WGS sequence"/>
</dbReference>
<evidence type="ECO:0000313" key="2">
    <source>
        <dbReference type="Proteomes" id="UP001434883"/>
    </source>
</evidence>
<gene>
    <name evidence="1" type="ORF">XENOCAPTIV_023729</name>
</gene>